<evidence type="ECO:0000313" key="3">
    <source>
        <dbReference type="Proteomes" id="UP000245956"/>
    </source>
</evidence>
<comment type="caution">
    <text evidence="2">The sequence shown here is derived from an EMBL/GenBank/DDBJ whole genome shotgun (WGS) entry which is preliminary data.</text>
</comment>
<proteinExistence type="predicted"/>
<feature type="compositionally biased region" description="Basic residues" evidence="1">
    <location>
        <begin position="119"/>
        <end position="129"/>
    </location>
</feature>
<evidence type="ECO:0000313" key="2">
    <source>
        <dbReference type="EMBL" id="PWI69056.1"/>
    </source>
</evidence>
<feature type="region of interest" description="Disordered" evidence="1">
    <location>
        <begin position="370"/>
        <end position="398"/>
    </location>
</feature>
<accession>A0A2U3E3J4</accession>
<protein>
    <submittedName>
        <fullName evidence="2">Uncharacterized protein</fullName>
    </submittedName>
</protein>
<organism evidence="2 3">
    <name type="scientific">Purpureocillium lilacinum</name>
    <name type="common">Paecilomyces lilacinus</name>
    <dbReference type="NCBI Taxonomy" id="33203"/>
    <lineage>
        <taxon>Eukaryota</taxon>
        <taxon>Fungi</taxon>
        <taxon>Dikarya</taxon>
        <taxon>Ascomycota</taxon>
        <taxon>Pezizomycotina</taxon>
        <taxon>Sordariomycetes</taxon>
        <taxon>Hypocreomycetidae</taxon>
        <taxon>Hypocreales</taxon>
        <taxon>Ophiocordycipitaceae</taxon>
        <taxon>Purpureocillium</taxon>
    </lineage>
</organism>
<dbReference type="AlphaFoldDB" id="A0A2U3E3J4"/>
<feature type="region of interest" description="Disordered" evidence="1">
    <location>
        <begin position="101"/>
        <end position="144"/>
    </location>
</feature>
<gene>
    <name evidence="2" type="ORF">PCL_01441</name>
</gene>
<dbReference type="EMBL" id="LCWV01000013">
    <property type="protein sequence ID" value="PWI69056.1"/>
    <property type="molecule type" value="Genomic_DNA"/>
</dbReference>
<feature type="region of interest" description="Disordered" evidence="1">
    <location>
        <begin position="180"/>
        <end position="205"/>
    </location>
</feature>
<feature type="region of interest" description="Disordered" evidence="1">
    <location>
        <begin position="218"/>
        <end position="248"/>
    </location>
</feature>
<reference evidence="2 3" key="1">
    <citation type="journal article" date="2016" name="Front. Microbiol.">
        <title>Genome and transcriptome sequences reveal the specific parasitism of the nematophagous Purpureocillium lilacinum 36-1.</title>
        <authorList>
            <person name="Xie J."/>
            <person name="Li S."/>
            <person name="Mo C."/>
            <person name="Xiao X."/>
            <person name="Peng D."/>
            <person name="Wang G."/>
            <person name="Xiao Y."/>
        </authorList>
    </citation>
    <scope>NUCLEOTIDE SEQUENCE [LARGE SCALE GENOMIC DNA]</scope>
    <source>
        <strain evidence="2 3">36-1</strain>
    </source>
</reference>
<sequence length="443" mass="48086">MGGRDGDSSGLVPEVPECCDQKQQRYFWMAVSADTAWLRGCQLPRSSRQLTQRAQGQRASLPAWYGPTAEPIIVVSHVHQTMDRGWVPAGCHCQDGWMPKTQGIGRNQGAGSKGEKTCTRKRRRRKKEDKHHESTHGQARGGGWMRSVALSPLPVRVGVDALALLAHRIHTNRFVGQAKKKTKRISDGGGGGLVGPHLDAPGFLPVTAGDERRRARRLKSQGGRQMDEAKHVPARGRWPDGHHANANGVTRLQGDATRQLDMELELIARYSTSFGLLTTNQAHVVDGVGSRRAGSFIAPPRDLRPRVHLSITSTRTLAGARRIEPCSKNEQWEAKPPACRLVNANKPFMESNRAPRAKGLARRGNTRTFRASPSLALPSAPPPPASSDGRTGGIGPGTGAHTTNFCGVWVPADTSVSFLTAQADRVEGDSRLIGCWVSRKGET</sequence>
<feature type="compositionally biased region" description="Basic and acidic residues" evidence="1">
    <location>
        <begin position="225"/>
        <end position="243"/>
    </location>
</feature>
<dbReference type="Proteomes" id="UP000245956">
    <property type="component" value="Unassembled WGS sequence"/>
</dbReference>
<name>A0A2U3E3J4_PURLI</name>
<evidence type="ECO:0000256" key="1">
    <source>
        <dbReference type="SAM" id="MobiDB-lite"/>
    </source>
</evidence>